<evidence type="ECO:0000313" key="6">
    <source>
        <dbReference type="Proteomes" id="UP000007799"/>
    </source>
</evidence>
<dbReference type="SUPFAM" id="SSF55550">
    <property type="entry name" value="SH2 domain"/>
    <property type="match status" value="1"/>
</dbReference>
<feature type="domain" description="SH2" evidence="3">
    <location>
        <begin position="358"/>
        <end position="459"/>
    </location>
</feature>
<feature type="domain" description="DEP" evidence="4">
    <location>
        <begin position="130"/>
        <end position="187"/>
    </location>
</feature>
<dbReference type="Pfam" id="PF00610">
    <property type="entry name" value="DEP"/>
    <property type="match status" value="2"/>
</dbReference>
<name>F2UND5_SALR5</name>
<dbReference type="RefSeq" id="XP_004989225.1">
    <property type="nucleotide sequence ID" value="XM_004989168.1"/>
</dbReference>
<sequence length="462" mass="51757">MTVNRFTRSLRAGELNAFYDHAAQLRLHLLDKFKIKDRTYRFKTFSRCFKGDALVTHLVETGDCKSRSEAVMVGCSLLMFGVIHHVVDDHQFADKPLFYRFRQDDGTFKADTRSYQLNCRLAVHIHAAMHASGIMIKDREFGIRTFSRCFVTREFIPWLLSQELVKDYTEAVDLGRKLTENGFIHHVCGLFMGHLNPALRLVVPRVRNALRNKSMQGKSGFHVSESDVLHRVPIMFEEEEPAGIAASHTRNHLYTETPSHQPPSSSPAQQQQQQGDVRENELYENMDEVVVAVQDRMDAMSLSGEFQLSSQTDEAIYEVPASSSSSTASKTTSEQDATVAALSEMYSSLTSSIAAASWYHGPLDRAAAVQRLLSADSGDGTWLVRESTKTKQYVLSLVAGGDVYHIEIACWGWPKSPIADHKPGFTFSLDNSALFPTMDKLLACYKMGKGLPAPLRTPCPRP</sequence>
<dbReference type="SUPFAM" id="SSF46785">
    <property type="entry name" value="Winged helix' DNA-binding domain"/>
    <property type="match status" value="2"/>
</dbReference>
<dbReference type="PANTHER" id="PTHR22829:SF16">
    <property type="entry name" value="PH DOMAIN-CONTAINING PROTEIN"/>
    <property type="match status" value="1"/>
</dbReference>
<dbReference type="eggNOG" id="ENOG502QS4Y">
    <property type="taxonomic scope" value="Eukaryota"/>
</dbReference>
<dbReference type="PANTHER" id="PTHR22829">
    <property type="entry name" value="DEP DOMAIN PROTEIN"/>
    <property type="match status" value="1"/>
</dbReference>
<dbReference type="InterPro" id="IPR000591">
    <property type="entry name" value="DEP_dom"/>
</dbReference>
<dbReference type="Proteomes" id="UP000007799">
    <property type="component" value="Unassembled WGS sequence"/>
</dbReference>
<dbReference type="Pfam" id="PF00017">
    <property type="entry name" value="SH2"/>
    <property type="match status" value="1"/>
</dbReference>
<evidence type="ECO:0000259" key="4">
    <source>
        <dbReference type="PROSITE" id="PS50186"/>
    </source>
</evidence>
<keyword evidence="6" id="KW-1185">Reference proteome</keyword>
<dbReference type="Gene3D" id="3.30.505.10">
    <property type="entry name" value="SH2 domain"/>
    <property type="match status" value="1"/>
</dbReference>
<dbReference type="PROSITE" id="PS50186">
    <property type="entry name" value="DEP"/>
    <property type="match status" value="2"/>
</dbReference>
<dbReference type="CDD" id="cd04371">
    <property type="entry name" value="DEP"/>
    <property type="match status" value="2"/>
</dbReference>
<evidence type="ECO:0000256" key="1">
    <source>
        <dbReference type="PROSITE-ProRule" id="PRU00191"/>
    </source>
</evidence>
<organism evidence="6">
    <name type="scientific">Salpingoeca rosetta (strain ATCC 50818 / BSB-021)</name>
    <dbReference type="NCBI Taxonomy" id="946362"/>
    <lineage>
        <taxon>Eukaryota</taxon>
        <taxon>Choanoflagellata</taxon>
        <taxon>Craspedida</taxon>
        <taxon>Salpingoecidae</taxon>
        <taxon>Salpingoeca</taxon>
    </lineage>
</organism>
<accession>F2UND5</accession>
<dbReference type="InterPro" id="IPR051832">
    <property type="entry name" value="mTOR-Rac_regulators"/>
</dbReference>
<keyword evidence="1" id="KW-0727">SH2 domain</keyword>
<dbReference type="OrthoDB" id="39497at2759"/>
<dbReference type="InParanoid" id="F2UND5"/>
<evidence type="ECO:0000259" key="3">
    <source>
        <dbReference type="PROSITE" id="PS50001"/>
    </source>
</evidence>
<evidence type="ECO:0008006" key="7">
    <source>
        <dbReference type="Google" id="ProtNLM"/>
    </source>
</evidence>
<dbReference type="PROSITE" id="PS50001">
    <property type="entry name" value="SH2"/>
    <property type="match status" value="1"/>
</dbReference>
<dbReference type="KEGG" id="sre:PTSG_09872"/>
<dbReference type="SMART" id="SM00049">
    <property type="entry name" value="DEP"/>
    <property type="match status" value="2"/>
</dbReference>
<dbReference type="Gene3D" id="1.10.10.10">
    <property type="entry name" value="Winged helix-like DNA-binding domain superfamily/Winged helix DNA-binding domain"/>
    <property type="match status" value="2"/>
</dbReference>
<dbReference type="GeneID" id="16069769"/>
<feature type="domain" description="DEP" evidence="4">
    <location>
        <begin position="29"/>
        <end position="103"/>
    </location>
</feature>
<dbReference type="InterPro" id="IPR036860">
    <property type="entry name" value="SH2_dom_sf"/>
</dbReference>
<feature type="region of interest" description="Disordered" evidence="2">
    <location>
        <begin position="254"/>
        <end position="277"/>
    </location>
</feature>
<dbReference type="SMART" id="SM00252">
    <property type="entry name" value="SH2"/>
    <property type="match status" value="1"/>
</dbReference>
<evidence type="ECO:0000256" key="2">
    <source>
        <dbReference type="SAM" id="MobiDB-lite"/>
    </source>
</evidence>
<dbReference type="InterPro" id="IPR036388">
    <property type="entry name" value="WH-like_DNA-bd_sf"/>
</dbReference>
<dbReference type="GO" id="GO:0035556">
    <property type="term" value="P:intracellular signal transduction"/>
    <property type="evidence" value="ECO:0007669"/>
    <property type="project" value="InterPro"/>
</dbReference>
<reference evidence="5" key="1">
    <citation type="submission" date="2009-08" db="EMBL/GenBank/DDBJ databases">
        <title>Annotation of Salpingoeca rosetta.</title>
        <authorList>
            <consortium name="The Broad Institute Genome Sequencing Platform"/>
            <person name="Russ C."/>
            <person name="Cuomo C."/>
            <person name="Burger G."/>
            <person name="Gray M.W."/>
            <person name="Holland P.W.H."/>
            <person name="King N."/>
            <person name="Lang F.B.F."/>
            <person name="Roger A.J."/>
            <person name="Ruiz-Trillo I."/>
            <person name="Young S.K."/>
            <person name="Zeng Q."/>
            <person name="Gargeya S."/>
            <person name="Alvarado L."/>
            <person name="Berlin A."/>
            <person name="Chapman S.B."/>
            <person name="Chen Z."/>
            <person name="Freedman E."/>
            <person name="Gellesch M."/>
            <person name="Goldberg J."/>
            <person name="Griggs A."/>
            <person name="Gujja S."/>
            <person name="Heilman E."/>
            <person name="Heiman D."/>
            <person name="Howarth C."/>
            <person name="Mehta T."/>
            <person name="Neiman D."/>
            <person name="Pearson M."/>
            <person name="Roberts A."/>
            <person name="Saif S."/>
            <person name="Shea T."/>
            <person name="Shenoy N."/>
            <person name="Sisk P."/>
            <person name="Stolte C."/>
            <person name="Sykes S."/>
            <person name="White J."/>
            <person name="Yandava C."/>
            <person name="Haas B."/>
            <person name="Nusbaum C."/>
            <person name="Birren B."/>
        </authorList>
    </citation>
    <scope>NUCLEOTIDE SEQUENCE [LARGE SCALE GENOMIC DNA]</scope>
    <source>
        <strain evidence="5">ATCC 50818</strain>
    </source>
</reference>
<dbReference type="STRING" id="946362.F2UND5"/>
<dbReference type="AlphaFoldDB" id="F2UND5"/>
<protein>
    <recommendedName>
        <fullName evidence="7">SH2 domain-containing protein</fullName>
    </recommendedName>
</protein>
<dbReference type="GO" id="GO:0023051">
    <property type="term" value="P:regulation of signaling"/>
    <property type="evidence" value="ECO:0007669"/>
    <property type="project" value="TreeGrafter"/>
</dbReference>
<dbReference type="InterPro" id="IPR036390">
    <property type="entry name" value="WH_DNA-bd_sf"/>
</dbReference>
<evidence type="ECO:0000313" key="5">
    <source>
        <dbReference type="EMBL" id="EGD79140.1"/>
    </source>
</evidence>
<dbReference type="InterPro" id="IPR000980">
    <property type="entry name" value="SH2"/>
</dbReference>
<dbReference type="EMBL" id="GL832984">
    <property type="protein sequence ID" value="EGD79140.1"/>
    <property type="molecule type" value="Genomic_DNA"/>
</dbReference>
<proteinExistence type="predicted"/>
<gene>
    <name evidence="5" type="ORF">PTSG_09872</name>
</gene>